<dbReference type="InterPro" id="IPR027417">
    <property type="entry name" value="P-loop_NTPase"/>
</dbReference>
<evidence type="ECO:0000256" key="1">
    <source>
        <dbReference type="ARBA" id="ARBA00005290"/>
    </source>
</evidence>
<sequence>MAFPNSDHDSGTDSIPTPVKIIIAGGFGVGKTTMVGSVSEIPPLTTEEILTEASDGIDDLEGVERKTTTTVALDFGRITISPKHVLYLFGTPGQERFWFMWDELARGAIGTVVLVDTRRLDTSFGAIDFFERRQIPFIVAVNCFDSAQPYTEDEIRGALAVPTHVPIVMCDARKRDSSKLALIKLVKHAMSALPVR</sequence>
<proteinExistence type="inferred from homology"/>
<organism evidence="5 6">
    <name type="scientific">Kibdelosporangium banguiense</name>
    <dbReference type="NCBI Taxonomy" id="1365924"/>
    <lineage>
        <taxon>Bacteria</taxon>
        <taxon>Bacillati</taxon>
        <taxon>Actinomycetota</taxon>
        <taxon>Actinomycetes</taxon>
        <taxon>Pseudonocardiales</taxon>
        <taxon>Pseudonocardiaceae</taxon>
        <taxon>Kibdelosporangium</taxon>
    </lineage>
</organism>
<dbReference type="InterPro" id="IPR052705">
    <property type="entry name" value="Gliding_Motility_GTPase"/>
</dbReference>
<dbReference type="CDD" id="cd00882">
    <property type="entry name" value="Ras_like_GTPase"/>
    <property type="match status" value="1"/>
</dbReference>
<dbReference type="Proteomes" id="UP001519332">
    <property type="component" value="Unassembled WGS sequence"/>
</dbReference>
<keyword evidence="2" id="KW-0547">Nucleotide-binding</keyword>
<reference evidence="5 6" key="1">
    <citation type="submission" date="2021-03" db="EMBL/GenBank/DDBJ databases">
        <title>Sequencing the genomes of 1000 actinobacteria strains.</title>
        <authorList>
            <person name="Klenk H.-P."/>
        </authorList>
    </citation>
    <scope>NUCLEOTIDE SEQUENCE [LARGE SCALE GENOMIC DNA]</scope>
    <source>
        <strain evidence="5 6">DSM 46670</strain>
    </source>
</reference>
<dbReference type="PANTHER" id="PTHR42708">
    <property type="entry name" value="ATP/GTP-BINDING PROTEIN-RELATED"/>
    <property type="match status" value="1"/>
</dbReference>
<keyword evidence="6" id="KW-1185">Reference proteome</keyword>
<evidence type="ECO:0000256" key="2">
    <source>
        <dbReference type="ARBA" id="ARBA00022741"/>
    </source>
</evidence>
<evidence type="ECO:0000256" key="3">
    <source>
        <dbReference type="ARBA" id="ARBA00022801"/>
    </source>
</evidence>
<evidence type="ECO:0000256" key="4">
    <source>
        <dbReference type="ARBA" id="ARBA00023134"/>
    </source>
</evidence>
<dbReference type="SUPFAM" id="SSF52540">
    <property type="entry name" value="P-loop containing nucleoside triphosphate hydrolases"/>
    <property type="match status" value="1"/>
</dbReference>
<evidence type="ECO:0000313" key="6">
    <source>
        <dbReference type="Proteomes" id="UP001519332"/>
    </source>
</evidence>
<dbReference type="EMBL" id="JAGINW010000001">
    <property type="protein sequence ID" value="MBP2330137.1"/>
    <property type="molecule type" value="Genomic_DNA"/>
</dbReference>
<protein>
    <submittedName>
        <fullName evidence="5">Signal recognition particle receptor subunit beta</fullName>
    </submittedName>
</protein>
<dbReference type="RefSeq" id="WP_209646792.1">
    <property type="nucleotide sequence ID" value="NZ_JAGINW010000001.1"/>
</dbReference>
<accession>A0ABS4U0F1</accession>
<evidence type="ECO:0000313" key="5">
    <source>
        <dbReference type="EMBL" id="MBP2330137.1"/>
    </source>
</evidence>
<dbReference type="Gene3D" id="3.40.50.300">
    <property type="entry name" value="P-loop containing nucleotide triphosphate hydrolases"/>
    <property type="match status" value="1"/>
</dbReference>
<comment type="similarity">
    <text evidence="1">Belongs to the GPN-loop GTPase family.</text>
</comment>
<gene>
    <name evidence="5" type="ORF">JOF56_010522</name>
</gene>
<dbReference type="InterPro" id="IPR004130">
    <property type="entry name" value="Gpn"/>
</dbReference>
<keyword evidence="3" id="KW-0378">Hydrolase</keyword>
<dbReference type="PANTHER" id="PTHR42708:SF1">
    <property type="entry name" value="GLIDING MOTILITY PROTEIN MGLA"/>
    <property type="match status" value="1"/>
</dbReference>
<name>A0ABS4U0F1_9PSEU</name>
<keyword evidence="4" id="KW-0342">GTP-binding</keyword>
<dbReference type="Pfam" id="PF03029">
    <property type="entry name" value="ATP_bind_1"/>
    <property type="match status" value="1"/>
</dbReference>
<keyword evidence="5" id="KW-0675">Receptor</keyword>
<comment type="caution">
    <text evidence="5">The sequence shown here is derived from an EMBL/GenBank/DDBJ whole genome shotgun (WGS) entry which is preliminary data.</text>
</comment>